<feature type="region of interest" description="Disordered" evidence="1">
    <location>
        <begin position="131"/>
        <end position="175"/>
    </location>
</feature>
<evidence type="ECO:0000256" key="2">
    <source>
        <dbReference type="SAM" id="Phobius"/>
    </source>
</evidence>
<dbReference type="AlphaFoldDB" id="A0A4R0S3W0"/>
<protein>
    <submittedName>
        <fullName evidence="3">Uncharacterized protein</fullName>
    </submittedName>
</protein>
<feature type="transmembrane region" description="Helical" evidence="2">
    <location>
        <begin position="55"/>
        <end position="73"/>
    </location>
</feature>
<keyword evidence="4" id="KW-1185">Reference proteome</keyword>
<sequence>MGDFIQALDPYKLILAETVLSFTTSAFNAPIYNFPLFLFGIYAQETQEATESLKIFSGMTAISVVLDIIWMSVNPQNWFIRVLTVVVLILKFPTALAALASLRQRGAQFNGLGFRGSDLAGATVWSMPGGFTSGGDREGYQTVEEPTLAPSPRPHAPPAAPVAHPNNAPGAYQSV</sequence>
<feature type="transmembrane region" description="Helical" evidence="2">
    <location>
        <begin position="79"/>
        <end position="102"/>
    </location>
</feature>
<feature type="transmembrane region" description="Helical" evidence="2">
    <location>
        <begin position="20"/>
        <end position="43"/>
    </location>
</feature>
<dbReference type="EMBL" id="RWJN01000005">
    <property type="protein sequence ID" value="TCD71524.1"/>
    <property type="molecule type" value="Genomic_DNA"/>
</dbReference>
<name>A0A4R0S3W0_9APHY</name>
<evidence type="ECO:0000313" key="3">
    <source>
        <dbReference type="EMBL" id="TCD71524.1"/>
    </source>
</evidence>
<organism evidence="3 4">
    <name type="scientific">Steccherinum ochraceum</name>
    <dbReference type="NCBI Taxonomy" id="92696"/>
    <lineage>
        <taxon>Eukaryota</taxon>
        <taxon>Fungi</taxon>
        <taxon>Dikarya</taxon>
        <taxon>Basidiomycota</taxon>
        <taxon>Agaricomycotina</taxon>
        <taxon>Agaricomycetes</taxon>
        <taxon>Polyporales</taxon>
        <taxon>Steccherinaceae</taxon>
        <taxon>Steccherinum</taxon>
    </lineage>
</organism>
<accession>A0A4R0S3W0</accession>
<keyword evidence="2" id="KW-0472">Membrane</keyword>
<proteinExistence type="predicted"/>
<reference evidence="3 4" key="1">
    <citation type="submission" date="2018-11" db="EMBL/GenBank/DDBJ databases">
        <title>Genome assembly of Steccherinum ochraceum LE-BIN_3174, the white-rot fungus of the Steccherinaceae family (The Residual Polyporoid clade, Polyporales, Basidiomycota).</title>
        <authorList>
            <person name="Fedorova T.V."/>
            <person name="Glazunova O.A."/>
            <person name="Landesman E.O."/>
            <person name="Moiseenko K.V."/>
            <person name="Psurtseva N.V."/>
            <person name="Savinova O.S."/>
            <person name="Shakhova N.V."/>
            <person name="Tyazhelova T.V."/>
            <person name="Vasina D.V."/>
        </authorList>
    </citation>
    <scope>NUCLEOTIDE SEQUENCE [LARGE SCALE GENOMIC DNA]</scope>
    <source>
        <strain evidence="3 4">LE-BIN_3174</strain>
    </source>
</reference>
<keyword evidence="2" id="KW-0812">Transmembrane</keyword>
<dbReference type="Proteomes" id="UP000292702">
    <property type="component" value="Unassembled WGS sequence"/>
</dbReference>
<keyword evidence="2" id="KW-1133">Transmembrane helix</keyword>
<comment type="caution">
    <text evidence="3">The sequence shown here is derived from an EMBL/GenBank/DDBJ whole genome shotgun (WGS) entry which is preliminary data.</text>
</comment>
<dbReference type="OrthoDB" id="2500246at2759"/>
<evidence type="ECO:0000256" key="1">
    <source>
        <dbReference type="SAM" id="MobiDB-lite"/>
    </source>
</evidence>
<feature type="compositionally biased region" description="Pro residues" evidence="1">
    <location>
        <begin position="149"/>
        <end position="160"/>
    </location>
</feature>
<evidence type="ECO:0000313" key="4">
    <source>
        <dbReference type="Proteomes" id="UP000292702"/>
    </source>
</evidence>
<feature type="compositionally biased region" description="Low complexity" evidence="1">
    <location>
        <begin position="161"/>
        <end position="175"/>
    </location>
</feature>
<gene>
    <name evidence="3" type="ORF">EIP91_008905</name>
</gene>